<reference evidence="2 3" key="1">
    <citation type="submission" date="2018-06" db="EMBL/GenBank/DDBJ databases">
        <title>Genomic Encyclopedia of Type Strains, Phase III (KMG-III): the genomes of soil and plant-associated and newly described type strains.</title>
        <authorList>
            <person name="Whitman W."/>
        </authorList>
    </citation>
    <scope>NUCLEOTIDE SEQUENCE [LARGE SCALE GENOMIC DNA]</scope>
    <source>
        <strain evidence="2 3">CECT 7945</strain>
    </source>
</reference>
<dbReference type="RefSeq" id="WP_110475232.1">
    <property type="nucleotide sequence ID" value="NZ_BMWQ01000002.1"/>
</dbReference>
<dbReference type="EMBL" id="QJTD01000002">
    <property type="protein sequence ID" value="PYE81857.1"/>
    <property type="molecule type" value="Genomic_DNA"/>
</dbReference>
<feature type="signal peptide" evidence="1">
    <location>
        <begin position="1"/>
        <end position="23"/>
    </location>
</feature>
<evidence type="ECO:0000256" key="1">
    <source>
        <dbReference type="SAM" id="SignalP"/>
    </source>
</evidence>
<sequence>MRNFKTSILVLVMLLFAFNTAIAQDEQPKMFALHTDNVNFDMLKKYEDLSKEFKTYCEKYNIQGIDYATYTIEDGRYIYVSSIEKMADLDKSTLGDLDDNVGKEAFKKLIDEMNTCYDSHSDSVIYYSQNLSYMPEGYSTDGKNAREFHFLYYSPKNAKAMRESIEAIKNLYKTKGVKTGYKIYHSGFGNLESYYMVSIAGTDELDLAQMSKENDEILGDDRNEVISNLINLTTKYDQVNGRSRPDLSYYYKKE</sequence>
<name>A0A2V4YEE4_9FLAO</name>
<organism evidence="2 3">
    <name type="scientific">Winogradskyella epiphytica</name>
    <dbReference type="NCBI Taxonomy" id="262005"/>
    <lineage>
        <taxon>Bacteria</taxon>
        <taxon>Pseudomonadati</taxon>
        <taxon>Bacteroidota</taxon>
        <taxon>Flavobacteriia</taxon>
        <taxon>Flavobacteriales</taxon>
        <taxon>Flavobacteriaceae</taxon>
        <taxon>Winogradskyella</taxon>
    </lineage>
</organism>
<dbReference type="AlphaFoldDB" id="A0A2V4YEE4"/>
<accession>A0A2V4YEE4</accession>
<dbReference type="Proteomes" id="UP000248054">
    <property type="component" value="Unassembled WGS sequence"/>
</dbReference>
<protein>
    <submittedName>
        <fullName evidence="2">Uncharacterized protein</fullName>
    </submittedName>
</protein>
<comment type="caution">
    <text evidence="2">The sequence shown here is derived from an EMBL/GenBank/DDBJ whole genome shotgun (WGS) entry which is preliminary data.</text>
</comment>
<evidence type="ECO:0000313" key="3">
    <source>
        <dbReference type="Proteomes" id="UP000248054"/>
    </source>
</evidence>
<evidence type="ECO:0000313" key="2">
    <source>
        <dbReference type="EMBL" id="PYE81857.1"/>
    </source>
</evidence>
<dbReference type="OrthoDB" id="1426903at2"/>
<keyword evidence="3" id="KW-1185">Reference proteome</keyword>
<proteinExistence type="predicted"/>
<feature type="chain" id="PRO_5015858642" evidence="1">
    <location>
        <begin position="24"/>
        <end position="254"/>
    </location>
</feature>
<gene>
    <name evidence="2" type="ORF">DFQ11_102434</name>
</gene>
<keyword evidence="1" id="KW-0732">Signal</keyword>